<reference evidence="2 3" key="1">
    <citation type="journal article" date="2019" name="Int. J. Syst. Evol. Microbiol.">
        <title>The Global Catalogue of Microorganisms (GCM) 10K type strain sequencing project: providing services to taxonomists for standard genome sequencing and annotation.</title>
        <authorList>
            <consortium name="The Broad Institute Genomics Platform"/>
            <consortium name="The Broad Institute Genome Sequencing Center for Infectious Disease"/>
            <person name="Wu L."/>
            <person name="Ma J."/>
        </authorList>
    </citation>
    <scope>NUCLEOTIDE SEQUENCE [LARGE SCALE GENOMIC DNA]</scope>
    <source>
        <strain evidence="2 3">JCM 16117</strain>
    </source>
</reference>
<evidence type="ECO:0000313" key="2">
    <source>
        <dbReference type="EMBL" id="GAA2224881.1"/>
    </source>
</evidence>
<keyword evidence="3" id="KW-1185">Reference proteome</keyword>
<feature type="chain" id="PRO_5047280676" evidence="1">
    <location>
        <begin position="28"/>
        <end position="721"/>
    </location>
</feature>
<evidence type="ECO:0000256" key="1">
    <source>
        <dbReference type="SAM" id="SignalP"/>
    </source>
</evidence>
<sequence>MRNLSLRLAAAAASVTLVLGGAGVVGASAAAAAPAAPASPAAPATDTAAPLTNLDHLDFLLDEVSPGTVEGHTSYRLDTEPSLTLPWTYADARDGGTFERVGGGPLDPETGDYAQGAFNSDDVARAAVVYLRAWQQGDPAARDKAYEVLRALAYFQTDSGEDAGNVVLWMQPDGELNPSAEPVELPDPSDSEESYWLARTLWAFGEGCAAFRDTDPEFAAFLQERLRLGVAAVDREVLVRYGETVQADGVEVPAWLIVDGADATAEAVLGLSAYVAAAPDDDAVRASTAKLAEGVAAMAATTATPAAAESWPYGAALPWAQSRSMWHAWSSQMSGALARASVALGEPALLEPAVVESARFAPTLLAAGGPDNGWYPTPTETVQIAYGVDSRVQNLLATADASGSGGFDELAGLQAAWYFGLNPVGEPMYDPVTGVTFDGIQPDGSINRNSGAESTIHGLLSMLALDAHPEVAALANSVSVLDSRSGLSVVQAEDAVVTDGEVVTPESSWTEESSWNGAVLELEAGESATFGLDAAEESRSRGSGSAGAGHGAAAGELLGAVADAVAGLRIVEPVTWHVESGSETTPVTRWTAGRLPLGTIESEVGAQGITPVPGALLPVRLPVPVPAGAPEVRVTATDGTAQLDALLVRPAVATFAASGEHAAVQLVQNGLRTPVPVRIGPADREATVHVYDSSGVLVREVQTSGPRTLVLPPSGFAVALG</sequence>
<dbReference type="Proteomes" id="UP001500929">
    <property type="component" value="Unassembled WGS sequence"/>
</dbReference>
<comment type="caution">
    <text evidence="2">The sequence shown here is derived from an EMBL/GenBank/DDBJ whole genome shotgun (WGS) entry which is preliminary data.</text>
</comment>
<feature type="signal peptide" evidence="1">
    <location>
        <begin position="1"/>
        <end position="27"/>
    </location>
</feature>
<protein>
    <submittedName>
        <fullName evidence="2">Uncharacterized protein</fullName>
    </submittedName>
</protein>
<name>A0ABN3D9E0_9MICO</name>
<keyword evidence="1" id="KW-0732">Signal</keyword>
<accession>A0ABN3D9E0</accession>
<organism evidence="2 3">
    <name type="scientific">Herbiconiux moechotypicola</name>
    <dbReference type="NCBI Taxonomy" id="637393"/>
    <lineage>
        <taxon>Bacteria</taxon>
        <taxon>Bacillati</taxon>
        <taxon>Actinomycetota</taxon>
        <taxon>Actinomycetes</taxon>
        <taxon>Micrococcales</taxon>
        <taxon>Microbacteriaceae</taxon>
        <taxon>Herbiconiux</taxon>
    </lineage>
</organism>
<evidence type="ECO:0000313" key="3">
    <source>
        <dbReference type="Proteomes" id="UP001500929"/>
    </source>
</evidence>
<dbReference type="RefSeq" id="WP_259478502.1">
    <property type="nucleotide sequence ID" value="NZ_BAAAQY010000002.1"/>
</dbReference>
<proteinExistence type="predicted"/>
<dbReference type="EMBL" id="BAAAQY010000002">
    <property type="protein sequence ID" value="GAA2224881.1"/>
    <property type="molecule type" value="Genomic_DNA"/>
</dbReference>
<gene>
    <name evidence="2" type="ORF">GCM10009851_05450</name>
</gene>